<name>A0A973A7M6_9GAMM</name>
<dbReference type="InterPro" id="IPR029045">
    <property type="entry name" value="ClpP/crotonase-like_dom_sf"/>
</dbReference>
<feature type="domain" description="Peptidase S49" evidence="9">
    <location>
        <begin position="128"/>
        <end position="282"/>
    </location>
</feature>
<evidence type="ECO:0000256" key="3">
    <source>
        <dbReference type="ARBA" id="ARBA00022670"/>
    </source>
</evidence>
<evidence type="ECO:0000256" key="4">
    <source>
        <dbReference type="ARBA" id="ARBA00022801"/>
    </source>
</evidence>
<feature type="active site" description="Nucleophile" evidence="7">
    <location>
        <position position="404"/>
    </location>
</feature>
<keyword evidence="6 8" id="KW-0472">Membrane</keyword>
<evidence type="ECO:0000256" key="5">
    <source>
        <dbReference type="ARBA" id="ARBA00022825"/>
    </source>
</evidence>
<keyword evidence="5" id="KW-0720">Serine protease</keyword>
<evidence type="ECO:0000259" key="9">
    <source>
        <dbReference type="Pfam" id="PF01343"/>
    </source>
</evidence>
<proteinExistence type="inferred from homology"/>
<evidence type="ECO:0000256" key="6">
    <source>
        <dbReference type="ARBA" id="ARBA00023136"/>
    </source>
</evidence>
<evidence type="ECO:0000256" key="7">
    <source>
        <dbReference type="PIRSR" id="PIRSR001217-1"/>
    </source>
</evidence>
<dbReference type="InterPro" id="IPR047272">
    <property type="entry name" value="S49_SppA_C"/>
</dbReference>
<dbReference type="AlphaFoldDB" id="A0A973A7M6"/>
<accession>A0A973A7M6</accession>
<sequence length="609" mass="66423">MRRLLKGIWNSITTLKNVLGNLLFLAVTIIVLFALFSRTDQVLIPETAALILDPTGVIVEQRRALDPFAEFMGGGEDEPETLLRDLTEAIETASADPRIKILVLQLDGLRDVSMSQLQTLGTALKDFSASGKEIYAFADSYSQNQYYLAAHADHLYLNDQSLQVFGGVFLTGMGVYPTYFKTALDKLKVQVHVFKVGTYKGAVEPFLRDDMSLAAQEANLGWIQVLWDQYLDQVAGLRGIEKTNLNQYIDHYPELLEDADSNAGVLAVEQGLVDELMSRQKWRIRLQDLVGSDDNDFRQVNFRHYLMAAAPSIPTLNPGTSKIAVIIAKGTIYDGEQPAGSIGSDSISALIKQAREDQNVKALVMRIDSPGGSATAAEQIRYELELTQQTGKPVVVSMATYAASGGYWISATANQILASPTTITGSIGTFLLFPTFNQSLAEIGVYSDGIGTNALSGALNPLQSLNPALQQILDLAINNTYQQFISLVARGRDMTPDAVDRIAQGRVWAGTTALDLGLIDAIGGLEDAIDSAASLAGLGEFETLYIEKQLSPKDLLINELLRGGTDVAARVIDTRSLSLVSRLRSEFDDLLQMSREPGIYLQCLVCRPQ</sequence>
<feature type="transmembrane region" description="Helical" evidence="8">
    <location>
        <begin position="18"/>
        <end position="36"/>
    </location>
</feature>
<dbReference type="GO" id="GO:0006465">
    <property type="term" value="P:signal peptide processing"/>
    <property type="evidence" value="ECO:0007669"/>
    <property type="project" value="InterPro"/>
</dbReference>
<dbReference type="Pfam" id="PF01343">
    <property type="entry name" value="Peptidase_S49"/>
    <property type="match status" value="2"/>
</dbReference>
<keyword evidence="8" id="KW-1133">Transmembrane helix</keyword>
<feature type="active site" description="Proton donor/acceptor" evidence="7">
    <location>
        <position position="200"/>
    </location>
</feature>
<dbReference type="InterPro" id="IPR002142">
    <property type="entry name" value="Peptidase_S49"/>
</dbReference>
<dbReference type="SUPFAM" id="SSF52096">
    <property type="entry name" value="ClpP/crotonase"/>
    <property type="match status" value="2"/>
</dbReference>
<organism evidence="10 11">
    <name type="scientific">SAR86 cluster bacterium</name>
    <dbReference type="NCBI Taxonomy" id="2030880"/>
    <lineage>
        <taxon>Bacteria</taxon>
        <taxon>Pseudomonadati</taxon>
        <taxon>Pseudomonadota</taxon>
        <taxon>Gammaproteobacteria</taxon>
        <taxon>SAR86 cluster</taxon>
    </lineage>
</organism>
<dbReference type="PANTHER" id="PTHR33209:SF1">
    <property type="entry name" value="PEPTIDASE S49 DOMAIN-CONTAINING PROTEIN"/>
    <property type="match status" value="1"/>
</dbReference>
<protein>
    <submittedName>
        <fullName evidence="10">Signal peptide peptidase SppA</fullName>
    </submittedName>
</protein>
<feature type="domain" description="Peptidase S49" evidence="9">
    <location>
        <begin position="388"/>
        <end position="538"/>
    </location>
</feature>
<dbReference type="Gene3D" id="6.20.330.10">
    <property type="match status" value="1"/>
</dbReference>
<dbReference type="EMBL" id="JABMOJ010000106">
    <property type="protein sequence ID" value="NQV64290.1"/>
    <property type="molecule type" value="Genomic_DNA"/>
</dbReference>
<comment type="subcellular location">
    <subcellularLocation>
        <location evidence="1">Membrane</location>
    </subcellularLocation>
</comment>
<evidence type="ECO:0000256" key="1">
    <source>
        <dbReference type="ARBA" id="ARBA00004370"/>
    </source>
</evidence>
<keyword evidence="4" id="KW-0378">Hydrolase</keyword>
<evidence type="ECO:0000313" key="11">
    <source>
        <dbReference type="Proteomes" id="UP000754644"/>
    </source>
</evidence>
<dbReference type="PANTHER" id="PTHR33209">
    <property type="entry name" value="PROTEASE 4"/>
    <property type="match status" value="1"/>
</dbReference>
<dbReference type="InterPro" id="IPR004635">
    <property type="entry name" value="Pept_S49_SppA"/>
</dbReference>
<dbReference type="Gene3D" id="3.90.226.10">
    <property type="entry name" value="2-enoyl-CoA Hydratase, Chain A, domain 1"/>
    <property type="match status" value="3"/>
</dbReference>
<evidence type="ECO:0000256" key="2">
    <source>
        <dbReference type="ARBA" id="ARBA00008683"/>
    </source>
</evidence>
<keyword evidence="8" id="KW-0812">Transmembrane</keyword>
<evidence type="ECO:0000256" key="8">
    <source>
        <dbReference type="SAM" id="Phobius"/>
    </source>
</evidence>
<comment type="similarity">
    <text evidence="2">Belongs to the peptidase S49 family.</text>
</comment>
<dbReference type="PIRSF" id="PIRSF001217">
    <property type="entry name" value="Protease_4_SppA"/>
    <property type="match status" value="1"/>
</dbReference>
<dbReference type="GO" id="GO:0016020">
    <property type="term" value="C:membrane"/>
    <property type="evidence" value="ECO:0007669"/>
    <property type="project" value="UniProtKB-SubCell"/>
</dbReference>
<dbReference type="NCBIfam" id="TIGR00705">
    <property type="entry name" value="SppA_67K"/>
    <property type="match status" value="1"/>
</dbReference>
<dbReference type="Proteomes" id="UP000754644">
    <property type="component" value="Unassembled WGS sequence"/>
</dbReference>
<dbReference type="CDD" id="cd07018">
    <property type="entry name" value="S49_SppA_67K_type"/>
    <property type="match status" value="1"/>
</dbReference>
<evidence type="ECO:0000313" key="10">
    <source>
        <dbReference type="EMBL" id="NQV64290.1"/>
    </source>
</evidence>
<comment type="caution">
    <text evidence="10">The sequence shown here is derived from an EMBL/GenBank/DDBJ whole genome shotgun (WGS) entry which is preliminary data.</text>
</comment>
<dbReference type="CDD" id="cd07023">
    <property type="entry name" value="S49_Sppa_N_C"/>
    <property type="match status" value="1"/>
</dbReference>
<dbReference type="InterPro" id="IPR047217">
    <property type="entry name" value="S49_SppA_67K_type_N"/>
</dbReference>
<reference evidence="10" key="1">
    <citation type="submission" date="2020-05" db="EMBL/GenBank/DDBJ databases">
        <title>Sulfur intermediates as new biogeochemical hubs in an aquatic model microbial ecosystem.</title>
        <authorList>
            <person name="Vigneron A."/>
        </authorList>
    </citation>
    <scope>NUCLEOTIDE SEQUENCE</scope>
    <source>
        <strain evidence="10">Bin.250</strain>
    </source>
</reference>
<dbReference type="GO" id="GO:0008236">
    <property type="term" value="F:serine-type peptidase activity"/>
    <property type="evidence" value="ECO:0007669"/>
    <property type="project" value="UniProtKB-KW"/>
</dbReference>
<dbReference type="InterPro" id="IPR004634">
    <property type="entry name" value="Pept_S49_pIV"/>
</dbReference>
<dbReference type="NCBIfam" id="TIGR00706">
    <property type="entry name" value="SppA_dom"/>
    <property type="match status" value="1"/>
</dbReference>
<keyword evidence="3" id="KW-0645">Protease</keyword>
<gene>
    <name evidence="10" type="primary">sppA</name>
    <name evidence="10" type="ORF">HQ497_02895</name>
</gene>